<evidence type="ECO:0000256" key="3">
    <source>
        <dbReference type="ARBA" id="ARBA00004613"/>
    </source>
</evidence>
<comment type="function">
    <text evidence="14 16">Extracellular zinc metalloprotease.</text>
</comment>
<evidence type="ECO:0000256" key="10">
    <source>
        <dbReference type="ARBA" id="ARBA00022833"/>
    </source>
</evidence>
<sequence>MKKTLFTSSIALTVALSGLGVSASSVHADEDKVKMNEKYDTPSYIIEKWEMPKFPSITKQKVSEEEIALSYLNYQKDKFKLKGNINDYFEVVETQKDEKEGTTHVRLVEQFEGVPIYGSSQTVTLNEENQVKAFFGQVVPELEKKDLNTDASIKGEEAIAVATKSIESEIGKVEDFDAPPSSELFLYEHEGEFHLTYLVKASTSKPAPGYWHYFVDAVDGDVVKGYNAIDHVTGFGEGVLGNKEIFEVTKEEGQYYMFDGTRGDGIHTFDALNMDPFLFNLFSQLLGYHGEEVVNGHKFFSDPAAVDAHVHAGEVYDYFKETFDRNSFDDAGARMISSVHVGENWNNAAWNGVQMMYGDGDGETFLPLSGALDVIGHELTHAVTDRSADLIYEDEPGALNESLSDILGAMVDRDDWLMGEDIYTPGKEGDGLRSLKDPSSIPHPFYPDRGYPDHYSELYTGDLDNGGVHINSSINNKAAYLLSEGGTHYEVNVEGVGREATEQIYYRALTKYLTESSDFSMMREAAIQSAVDLYGESSQEAASVASAYDAVGVQ</sequence>
<dbReference type="GO" id="GO:0046872">
    <property type="term" value="F:metal ion binding"/>
    <property type="evidence" value="ECO:0007669"/>
    <property type="project" value="UniProtKB-UniRule"/>
</dbReference>
<dbReference type="PANTHER" id="PTHR33794">
    <property type="entry name" value="BACILLOLYSIN"/>
    <property type="match status" value="1"/>
</dbReference>
<evidence type="ECO:0000259" key="19">
    <source>
        <dbReference type="Pfam" id="PF07504"/>
    </source>
</evidence>
<dbReference type="EC" id="3.4.24.-" evidence="16"/>
<dbReference type="InterPro" id="IPR050728">
    <property type="entry name" value="Zinc_Metalloprotease_M4"/>
</dbReference>
<evidence type="ECO:0000256" key="13">
    <source>
        <dbReference type="ARBA" id="ARBA00051328"/>
    </source>
</evidence>
<gene>
    <name evidence="20" type="ORF">GLW00_07465</name>
</gene>
<dbReference type="Gene3D" id="3.10.450.40">
    <property type="match status" value="1"/>
</dbReference>
<dbReference type="GO" id="GO:0006508">
    <property type="term" value="P:proteolysis"/>
    <property type="evidence" value="ECO:0007669"/>
    <property type="project" value="UniProtKB-KW"/>
</dbReference>
<keyword evidence="6 16" id="KW-0645">Protease</keyword>
<evidence type="ECO:0000256" key="11">
    <source>
        <dbReference type="ARBA" id="ARBA00022837"/>
    </source>
</evidence>
<feature type="active site" evidence="15">
    <location>
        <position position="378"/>
    </location>
</feature>
<evidence type="ECO:0000313" key="20">
    <source>
        <dbReference type="EMBL" id="MYL70682.1"/>
    </source>
</evidence>
<feature type="chain" id="PRO_5033104029" description="Neutral metalloproteinase" evidence="16">
    <location>
        <begin position="29"/>
        <end position="554"/>
    </location>
</feature>
<feature type="domain" description="FTP" evidence="19">
    <location>
        <begin position="89"/>
        <end position="138"/>
    </location>
</feature>
<dbReference type="FunFam" id="1.10.390.10:FF:000012">
    <property type="entry name" value="Thermolysin"/>
    <property type="match status" value="1"/>
</dbReference>
<dbReference type="InterPro" id="IPR027268">
    <property type="entry name" value="Peptidase_M4/M1_CTD_sf"/>
</dbReference>
<evidence type="ECO:0000259" key="17">
    <source>
        <dbReference type="Pfam" id="PF01447"/>
    </source>
</evidence>
<dbReference type="Pfam" id="PF01447">
    <property type="entry name" value="Peptidase_M4"/>
    <property type="match status" value="1"/>
</dbReference>
<evidence type="ECO:0000256" key="2">
    <source>
        <dbReference type="ARBA" id="ARBA00001947"/>
    </source>
</evidence>
<dbReference type="CDD" id="cd09597">
    <property type="entry name" value="M4_TLP"/>
    <property type="match status" value="1"/>
</dbReference>
<dbReference type="EMBL" id="WMFA01000002">
    <property type="protein sequence ID" value="MYL70682.1"/>
    <property type="molecule type" value="Genomic_DNA"/>
</dbReference>
<evidence type="ECO:0000256" key="14">
    <source>
        <dbReference type="ARBA" id="ARBA00058263"/>
    </source>
</evidence>
<keyword evidence="5 16" id="KW-0964">Secreted</keyword>
<keyword evidence="10 16" id="KW-0862">Zinc</keyword>
<dbReference type="GO" id="GO:0004222">
    <property type="term" value="F:metalloendopeptidase activity"/>
    <property type="evidence" value="ECO:0007669"/>
    <property type="project" value="UniProtKB-UniRule"/>
</dbReference>
<dbReference type="FunFam" id="3.10.170.10:FF:000001">
    <property type="entry name" value="Peptidase M4"/>
    <property type="match status" value="1"/>
</dbReference>
<dbReference type="InterPro" id="IPR001570">
    <property type="entry name" value="Peptidase_M4_C_domain"/>
</dbReference>
<reference evidence="20 21" key="1">
    <citation type="submission" date="2019-11" db="EMBL/GenBank/DDBJ databases">
        <title>Genome sequences of 17 halophilic strains isolated from different environments.</title>
        <authorList>
            <person name="Furrow R.E."/>
        </authorList>
    </citation>
    <scope>NUCLEOTIDE SEQUENCE [LARGE SCALE GENOMIC DNA]</scope>
    <source>
        <strain evidence="20 21">SL-4</strain>
    </source>
</reference>
<evidence type="ECO:0000256" key="6">
    <source>
        <dbReference type="ARBA" id="ARBA00022670"/>
    </source>
</evidence>
<evidence type="ECO:0000256" key="8">
    <source>
        <dbReference type="ARBA" id="ARBA00022729"/>
    </source>
</evidence>
<dbReference type="Gene3D" id="3.10.450.490">
    <property type="match status" value="1"/>
</dbReference>
<organism evidence="20 21">
    <name type="scientific">Halobacillus litoralis</name>
    <dbReference type="NCBI Taxonomy" id="45668"/>
    <lineage>
        <taxon>Bacteria</taxon>
        <taxon>Bacillati</taxon>
        <taxon>Bacillota</taxon>
        <taxon>Bacilli</taxon>
        <taxon>Bacillales</taxon>
        <taxon>Bacillaceae</taxon>
        <taxon>Halobacillus</taxon>
    </lineage>
</organism>
<dbReference type="GO" id="GO:0005576">
    <property type="term" value="C:extracellular region"/>
    <property type="evidence" value="ECO:0007669"/>
    <property type="project" value="UniProtKB-SubCell"/>
</dbReference>
<dbReference type="PANTHER" id="PTHR33794:SF3">
    <property type="entry name" value="NEUTRAL PROTEASE B"/>
    <property type="match status" value="1"/>
</dbReference>
<comment type="cofactor">
    <cofactor evidence="1">
        <name>Ca(2+)</name>
        <dbReference type="ChEBI" id="CHEBI:29108"/>
    </cofactor>
</comment>
<comment type="similarity">
    <text evidence="4 16">Belongs to the peptidase M4 family.</text>
</comment>
<dbReference type="GeneID" id="78006823"/>
<evidence type="ECO:0000256" key="15">
    <source>
        <dbReference type="PIRSR" id="PIRSR623612-1"/>
    </source>
</evidence>
<comment type="cofactor">
    <cofactor evidence="2 16">
        <name>Zn(2+)</name>
        <dbReference type="ChEBI" id="CHEBI:29105"/>
    </cofactor>
</comment>
<proteinExistence type="inferred from homology"/>
<dbReference type="PRINTS" id="PR00730">
    <property type="entry name" value="THERMOLYSIN"/>
</dbReference>
<evidence type="ECO:0000256" key="16">
    <source>
        <dbReference type="RuleBase" id="RU366073"/>
    </source>
</evidence>
<protein>
    <recommendedName>
        <fullName evidence="16">Neutral metalloproteinase</fullName>
        <ecNumber evidence="16">3.4.24.-</ecNumber>
    </recommendedName>
</protein>
<feature type="signal peptide" evidence="16">
    <location>
        <begin position="1"/>
        <end position="28"/>
    </location>
</feature>
<feature type="active site" description="Proton donor" evidence="15">
    <location>
        <position position="469"/>
    </location>
</feature>
<dbReference type="Pfam" id="PF02868">
    <property type="entry name" value="Peptidase_M4_C"/>
    <property type="match status" value="1"/>
</dbReference>
<keyword evidence="8 16" id="KW-0732">Signal</keyword>
<dbReference type="AlphaFoldDB" id="A0A845F8N0"/>
<evidence type="ECO:0000256" key="4">
    <source>
        <dbReference type="ARBA" id="ARBA00009388"/>
    </source>
</evidence>
<accession>A0A845F8N0</accession>
<evidence type="ECO:0000259" key="18">
    <source>
        <dbReference type="Pfam" id="PF02868"/>
    </source>
</evidence>
<dbReference type="Pfam" id="PF07504">
    <property type="entry name" value="FTP"/>
    <property type="match status" value="1"/>
</dbReference>
<evidence type="ECO:0000256" key="5">
    <source>
        <dbReference type="ARBA" id="ARBA00022525"/>
    </source>
</evidence>
<keyword evidence="12 16" id="KW-0482">Metalloprotease</keyword>
<evidence type="ECO:0000256" key="12">
    <source>
        <dbReference type="ARBA" id="ARBA00023049"/>
    </source>
</evidence>
<evidence type="ECO:0000313" key="21">
    <source>
        <dbReference type="Proteomes" id="UP000450457"/>
    </source>
</evidence>
<evidence type="ECO:0000256" key="7">
    <source>
        <dbReference type="ARBA" id="ARBA00022723"/>
    </source>
</evidence>
<evidence type="ECO:0000256" key="1">
    <source>
        <dbReference type="ARBA" id="ARBA00001913"/>
    </source>
</evidence>
<dbReference type="InterPro" id="IPR011096">
    <property type="entry name" value="FTP_domain"/>
</dbReference>
<keyword evidence="11" id="KW-0106">Calcium</keyword>
<dbReference type="OrthoDB" id="291295at2"/>
<dbReference type="Gene3D" id="1.10.390.10">
    <property type="entry name" value="Neutral Protease Domain 2"/>
    <property type="match status" value="1"/>
</dbReference>
<dbReference type="RefSeq" id="WP_160912715.1">
    <property type="nucleotide sequence ID" value="NZ_WMFA01000002.1"/>
</dbReference>
<dbReference type="Proteomes" id="UP000450457">
    <property type="component" value="Unassembled WGS sequence"/>
</dbReference>
<comment type="catalytic activity">
    <reaction evidence="13">
        <text>Similar, but not identical, to that of thermolysin.</text>
        <dbReference type="EC" id="3.4.24.28"/>
    </reaction>
</comment>
<dbReference type="InterPro" id="IPR023612">
    <property type="entry name" value="Peptidase_M4"/>
</dbReference>
<comment type="caution">
    <text evidence="20">The sequence shown here is derived from an EMBL/GenBank/DDBJ whole genome shotgun (WGS) entry which is preliminary data.</text>
</comment>
<feature type="domain" description="Peptidase M4 C-terminal" evidence="18">
    <location>
        <begin position="388"/>
        <end position="553"/>
    </location>
</feature>
<dbReference type="Gene3D" id="3.10.170.10">
    <property type="match status" value="1"/>
</dbReference>
<dbReference type="SUPFAM" id="SSF55486">
    <property type="entry name" value="Metalloproteases ('zincins'), catalytic domain"/>
    <property type="match status" value="1"/>
</dbReference>
<name>A0A845F8N0_9BACI</name>
<keyword evidence="9 16" id="KW-0378">Hydrolase</keyword>
<dbReference type="InterPro" id="IPR013856">
    <property type="entry name" value="Peptidase_M4_domain"/>
</dbReference>
<comment type="subcellular location">
    <subcellularLocation>
        <location evidence="3 16">Secreted</location>
    </subcellularLocation>
</comment>
<keyword evidence="7" id="KW-0479">Metal-binding</keyword>
<feature type="domain" description="Peptidase M4" evidence="17">
    <location>
        <begin position="233"/>
        <end position="385"/>
    </location>
</feature>
<evidence type="ECO:0000256" key="9">
    <source>
        <dbReference type="ARBA" id="ARBA00022801"/>
    </source>
</evidence>